<sequence length="121" mass="13037">MLSNGSLDDISALCGGGTDFESWGRPPVAHRKSGLPLETGQIFTIRAENPEDLPSFDLLEMQWDLLRIAAMSGAAEAQDEGWDEDEEDPDGAGSCGFSDISDADVEHLDLYQTEEDESGTA</sequence>
<evidence type="ECO:0000313" key="2">
    <source>
        <dbReference type="EMBL" id="CAK7273591.1"/>
    </source>
</evidence>
<evidence type="ECO:0000256" key="1">
    <source>
        <dbReference type="SAM" id="MobiDB-lite"/>
    </source>
</evidence>
<organism evidence="2 3">
    <name type="scientific">Sporothrix epigloea</name>
    <dbReference type="NCBI Taxonomy" id="1892477"/>
    <lineage>
        <taxon>Eukaryota</taxon>
        <taxon>Fungi</taxon>
        <taxon>Dikarya</taxon>
        <taxon>Ascomycota</taxon>
        <taxon>Pezizomycotina</taxon>
        <taxon>Sordariomycetes</taxon>
        <taxon>Sordariomycetidae</taxon>
        <taxon>Ophiostomatales</taxon>
        <taxon>Ophiostomataceae</taxon>
        <taxon>Sporothrix</taxon>
    </lineage>
</organism>
<reference evidence="2 3" key="1">
    <citation type="submission" date="2024-01" db="EMBL/GenBank/DDBJ databases">
        <authorList>
            <person name="Allen C."/>
            <person name="Tagirdzhanova G."/>
        </authorList>
    </citation>
    <scope>NUCLEOTIDE SEQUENCE [LARGE SCALE GENOMIC DNA]</scope>
    <source>
        <strain evidence="2 3">CBS 119000</strain>
    </source>
</reference>
<evidence type="ECO:0000313" key="3">
    <source>
        <dbReference type="Proteomes" id="UP001642502"/>
    </source>
</evidence>
<dbReference type="EMBL" id="CAWUON010000116">
    <property type="protein sequence ID" value="CAK7273591.1"/>
    <property type="molecule type" value="Genomic_DNA"/>
</dbReference>
<dbReference type="Proteomes" id="UP001642502">
    <property type="component" value="Unassembled WGS sequence"/>
</dbReference>
<comment type="caution">
    <text evidence="2">The sequence shown here is derived from an EMBL/GenBank/DDBJ whole genome shotgun (WGS) entry which is preliminary data.</text>
</comment>
<proteinExistence type="predicted"/>
<accession>A0ABP0DZ65</accession>
<name>A0ABP0DZ65_9PEZI</name>
<protein>
    <submittedName>
        <fullName evidence="2">Uncharacterized protein</fullName>
    </submittedName>
</protein>
<gene>
    <name evidence="2" type="ORF">SEPCBS119000_005739</name>
</gene>
<feature type="compositionally biased region" description="Acidic residues" evidence="1">
    <location>
        <begin position="77"/>
        <end position="90"/>
    </location>
</feature>
<keyword evidence="3" id="KW-1185">Reference proteome</keyword>
<feature type="region of interest" description="Disordered" evidence="1">
    <location>
        <begin position="74"/>
        <end position="100"/>
    </location>
</feature>